<organism evidence="3 4">
    <name type="scientific">Microbispora hainanensis</name>
    <dbReference type="NCBI Taxonomy" id="568844"/>
    <lineage>
        <taxon>Bacteria</taxon>
        <taxon>Bacillati</taxon>
        <taxon>Actinomycetota</taxon>
        <taxon>Actinomycetes</taxon>
        <taxon>Streptosporangiales</taxon>
        <taxon>Streptosporangiaceae</taxon>
        <taxon>Microbispora</taxon>
    </lineage>
</organism>
<accession>A0ABZ1SYV0</accession>
<reference evidence="3" key="1">
    <citation type="submission" date="2022-10" db="EMBL/GenBank/DDBJ databases">
        <title>The complete genomes of actinobacterial strains from the NBC collection.</title>
        <authorList>
            <person name="Joergensen T.S."/>
            <person name="Alvarez Arevalo M."/>
            <person name="Sterndorff E.B."/>
            <person name="Faurdal D."/>
            <person name="Vuksanovic O."/>
            <person name="Mourched A.-S."/>
            <person name="Charusanti P."/>
            <person name="Shaw S."/>
            <person name="Blin K."/>
            <person name="Weber T."/>
        </authorList>
    </citation>
    <scope>NUCLEOTIDE SEQUENCE</scope>
    <source>
        <strain evidence="3">NBC_00254</strain>
    </source>
</reference>
<keyword evidence="1" id="KW-0732">Signal</keyword>
<sequence>MRHTTKIALAAAVTVTALAAGGTAVAVAAPAPLSSAASASLSSAALSRASVAKASASTAAITWRQAVAIAKKRVPGARVTEVEREWEHGYRTWKVELRKGHTEYDVYVAIATGRIIKFRVDHDD</sequence>
<feature type="chain" id="PRO_5046802778" evidence="1">
    <location>
        <begin position="20"/>
        <end position="124"/>
    </location>
</feature>
<dbReference type="RefSeq" id="WP_142647354.1">
    <property type="nucleotide sequence ID" value="NZ_CP108085.1"/>
</dbReference>
<dbReference type="InterPro" id="IPR025711">
    <property type="entry name" value="PepSY"/>
</dbReference>
<evidence type="ECO:0000256" key="1">
    <source>
        <dbReference type="SAM" id="SignalP"/>
    </source>
</evidence>
<evidence type="ECO:0000313" key="3">
    <source>
        <dbReference type="EMBL" id="WUP77568.1"/>
    </source>
</evidence>
<proteinExistence type="predicted"/>
<name>A0ABZ1SYV0_9ACTN</name>
<dbReference type="EMBL" id="CP108085">
    <property type="protein sequence ID" value="WUP77568.1"/>
    <property type="molecule type" value="Genomic_DNA"/>
</dbReference>
<evidence type="ECO:0000313" key="4">
    <source>
        <dbReference type="Proteomes" id="UP001432011"/>
    </source>
</evidence>
<feature type="signal peptide" evidence="1">
    <location>
        <begin position="1"/>
        <end position="19"/>
    </location>
</feature>
<keyword evidence="4" id="KW-1185">Reference proteome</keyword>
<feature type="domain" description="PepSY" evidence="2">
    <location>
        <begin position="65"/>
        <end position="117"/>
    </location>
</feature>
<dbReference type="Gene3D" id="3.10.450.40">
    <property type="match status" value="1"/>
</dbReference>
<dbReference type="Pfam" id="PF03413">
    <property type="entry name" value="PepSY"/>
    <property type="match status" value="1"/>
</dbReference>
<protein>
    <submittedName>
        <fullName evidence="3">PepSY domain-containing protein</fullName>
    </submittedName>
</protein>
<dbReference type="Proteomes" id="UP001432011">
    <property type="component" value="Chromosome"/>
</dbReference>
<gene>
    <name evidence="3" type="ORF">OG913_11295</name>
</gene>
<evidence type="ECO:0000259" key="2">
    <source>
        <dbReference type="Pfam" id="PF03413"/>
    </source>
</evidence>